<dbReference type="OrthoDB" id="10401930at2759"/>
<feature type="compositionally biased region" description="Polar residues" evidence="1">
    <location>
        <begin position="34"/>
        <end position="54"/>
    </location>
</feature>
<proteinExistence type="predicted"/>
<name>A0A024T8C3_9STRA</name>
<dbReference type="AlphaFoldDB" id="A0A024T8C3"/>
<dbReference type="EMBL" id="KI914057">
    <property type="protein sequence ID" value="ETV90248.1"/>
    <property type="molecule type" value="Genomic_DNA"/>
</dbReference>
<feature type="region of interest" description="Disordered" evidence="1">
    <location>
        <begin position="34"/>
        <end position="67"/>
    </location>
</feature>
<sequence length="99" mass="10870">MVVPNANRIPPRELPLQKPSAAHAFIPRALVRSTQSSSSHVWMPPNATSGTSQNRRGDKALHNTTPQPVMDLPVQALLAVEGKVVFHTWSMLLQHTTLC</sequence>
<reference evidence="2" key="1">
    <citation type="submission" date="2013-12" db="EMBL/GenBank/DDBJ databases">
        <title>The Genome Sequence of Aphanomyces invadans NJM9701.</title>
        <authorList>
            <consortium name="The Broad Institute Genomics Platform"/>
            <person name="Russ C."/>
            <person name="Tyler B."/>
            <person name="van West P."/>
            <person name="Dieguez-Uribeondo J."/>
            <person name="Young S.K."/>
            <person name="Zeng Q."/>
            <person name="Gargeya S."/>
            <person name="Fitzgerald M."/>
            <person name="Abouelleil A."/>
            <person name="Alvarado L."/>
            <person name="Chapman S.B."/>
            <person name="Gainer-Dewar J."/>
            <person name="Goldberg J."/>
            <person name="Griggs A."/>
            <person name="Gujja S."/>
            <person name="Hansen M."/>
            <person name="Howarth C."/>
            <person name="Imamovic A."/>
            <person name="Ireland A."/>
            <person name="Larimer J."/>
            <person name="McCowan C."/>
            <person name="Murphy C."/>
            <person name="Pearson M."/>
            <person name="Poon T.W."/>
            <person name="Priest M."/>
            <person name="Roberts A."/>
            <person name="Saif S."/>
            <person name="Shea T."/>
            <person name="Sykes S."/>
            <person name="Wortman J."/>
            <person name="Nusbaum C."/>
            <person name="Birren B."/>
        </authorList>
    </citation>
    <scope>NUCLEOTIDE SEQUENCE [LARGE SCALE GENOMIC DNA]</scope>
    <source>
        <strain evidence="2">NJM9701</strain>
    </source>
</reference>
<gene>
    <name evidence="2" type="ORF">H310_14927</name>
</gene>
<organism evidence="2">
    <name type="scientific">Aphanomyces invadans</name>
    <dbReference type="NCBI Taxonomy" id="157072"/>
    <lineage>
        <taxon>Eukaryota</taxon>
        <taxon>Sar</taxon>
        <taxon>Stramenopiles</taxon>
        <taxon>Oomycota</taxon>
        <taxon>Saprolegniomycetes</taxon>
        <taxon>Saprolegniales</taxon>
        <taxon>Verrucalvaceae</taxon>
        <taxon>Aphanomyces</taxon>
    </lineage>
</organism>
<dbReference type="GeneID" id="20091977"/>
<protein>
    <submittedName>
        <fullName evidence="2">Uncharacterized protein</fullName>
    </submittedName>
</protein>
<accession>A0A024T8C3</accession>
<evidence type="ECO:0000313" key="2">
    <source>
        <dbReference type="EMBL" id="ETV90248.1"/>
    </source>
</evidence>
<dbReference type="RefSeq" id="XP_008881123.1">
    <property type="nucleotide sequence ID" value="XM_008882901.1"/>
</dbReference>
<evidence type="ECO:0000256" key="1">
    <source>
        <dbReference type="SAM" id="MobiDB-lite"/>
    </source>
</evidence>
<dbReference type="VEuPathDB" id="FungiDB:H310_14927"/>